<reference evidence="4" key="1">
    <citation type="submission" date="2021-04" db="EMBL/GenBank/DDBJ databases">
        <authorList>
            <person name="Tunstrom K."/>
        </authorList>
    </citation>
    <scope>NUCLEOTIDE SEQUENCE</scope>
</reference>
<dbReference type="PANTHER" id="PTHR23116:SF29">
    <property type="entry name" value="PDZ DOMAIN-CONTAINING PROTEIN 7"/>
    <property type="match status" value="1"/>
</dbReference>
<dbReference type="SMART" id="SM00228">
    <property type="entry name" value="PDZ"/>
    <property type="match status" value="2"/>
</dbReference>
<evidence type="ECO:0000256" key="1">
    <source>
        <dbReference type="ARBA" id="ARBA00022737"/>
    </source>
</evidence>
<evidence type="ECO:0000313" key="4">
    <source>
        <dbReference type="EMBL" id="CAG5024539.1"/>
    </source>
</evidence>
<feature type="compositionally biased region" description="Polar residues" evidence="2">
    <location>
        <begin position="320"/>
        <end position="341"/>
    </location>
</feature>
<sequence length="405" mass="43563">MERTPKAWLGLSLAGHRDRSKMVVFVYGMHPTGAAAKATPAVKVGDEILEVNGIVLHGRCHLNASAIIKGLVGPVFKIILLRRKSALVDVAVKPLLPTQFPVALKEDSEDRFAGYKGARDITIKKGPAGLGIMIIDGRHQEAGRGIFVSDLQEGSAAEQAGMQVGDMILAVNLRSSSPVQKYGVPKSRSGQKGTGSVSQEYSPSSRSQKKNTQQAHRTLEDFSFGTQSLAKSSRNSPSQIYGTPANSLTTHYSAPREEARKTGAYYGESGVLSTTYNRPNGRSTSQEYGVPETGAALKSSTLASSYPSARTPSRKHGAPSSRTAMPSPQYGASSNLDGYSDQSYESYARNSLELLNQDNNRQNIQPFTSTHRSLVEVKCLSESAFHEQGIEQTITAGQSTTRTPL</sequence>
<feature type="compositionally biased region" description="Polar residues" evidence="2">
    <location>
        <begin position="271"/>
        <end position="287"/>
    </location>
</feature>
<dbReference type="Pfam" id="PF00595">
    <property type="entry name" value="PDZ"/>
    <property type="match status" value="2"/>
</dbReference>
<dbReference type="InterPro" id="IPR051844">
    <property type="entry name" value="USH2_Complex_Protein"/>
</dbReference>
<feature type="compositionally biased region" description="Polar residues" evidence="2">
    <location>
        <begin position="298"/>
        <end position="311"/>
    </location>
</feature>
<keyword evidence="5" id="KW-1185">Reference proteome</keyword>
<dbReference type="EMBL" id="CAJQZP010001163">
    <property type="protein sequence ID" value="CAG5024539.1"/>
    <property type="molecule type" value="Genomic_DNA"/>
</dbReference>
<feature type="compositionally biased region" description="Polar residues" evidence="2">
    <location>
        <begin position="188"/>
        <end position="216"/>
    </location>
</feature>
<dbReference type="PANTHER" id="PTHR23116">
    <property type="entry name" value="PDZ DOMAIN CONTAINING WHIRLIN AND HARMONIN-RELATED"/>
    <property type="match status" value="1"/>
</dbReference>
<gene>
    <name evidence="4" type="ORF">PAPOLLO_LOCUS18168</name>
</gene>
<dbReference type="GO" id="GO:0005886">
    <property type="term" value="C:plasma membrane"/>
    <property type="evidence" value="ECO:0007669"/>
    <property type="project" value="TreeGrafter"/>
</dbReference>
<dbReference type="OrthoDB" id="438726at2759"/>
<feature type="region of interest" description="Disordered" evidence="2">
    <location>
        <begin position="179"/>
        <end position="341"/>
    </location>
</feature>
<dbReference type="Proteomes" id="UP000691718">
    <property type="component" value="Unassembled WGS sequence"/>
</dbReference>
<evidence type="ECO:0000313" key="5">
    <source>
        <dbReference type="Proteomes" id="UP000691718"/>
    </source>
</evidence>
<proteinExistence type="predicted"/>
<dbReference type="AlphaFoldDB" id="A0A8S3XI10"/>
<dbReference type="InterPro" id="IPR001478">
    <property type="entry name" value="PDZ"/>
</dbReference>
<keyword evidence="1" id="KW-0677">Repeat</keyword>
<accession>A0A8S3XI10</accession>
<protein>
    <submittedName>
        <fullName evidence="4">(apollo) hypothetical protein</fullName>
    </submittedName>
</protein>
<organism evidence="4 5">
    <name type="scientific">Parnassius apollo</name>
    <name type="common">Apollo butterfly</name>
    <name type="synonym">Papilio apollo</name>
    <dbReference type="NCBI Taxonomy" id="110799"/>
    <lineage>
        <taxon>Eukaryota</taxon>
        <taxon>Metazoa</taxon>
        <taxon>Ecdysozoa</taxon>
        <taxon>Arthropoda</taxon>
        <taxon>Hexapoda</taxon>
        <taxon>Insecta</taxon>
        <taxon>Pterygota</taxon>
        <taxon>Neoptera</taxon>
        <taxon>Endopterygota</taxon>
        <taxon>Lepidoptera</taxon>
        <taxon>Glossata</taxon>
        <taxon>Ditrysia</taxon>
        <taxon>Papilionoidea</taxon>
        <taxon>Papilionidae</taxon>
        <taxon>Parnassiinae</taxon>
        <taxon>Parnassini</taxon>
        <taxon>Parnassius</taxon>
        <taxon>Parnassius</taxon>
    </lineage>
</organism>
<feature type="domain" description="PDZ" evidence="3">
    <location>
        <begin position="120"/>
        <end position="172"/>
    </location>
</feature>
<feature type="compositionally biased region" description="Polar residues" evidence="2">
    <location>
        <begin position="224"/>
        <end position="252"/>
    </location>
</feature>
<comment type="caution">
    <text evidence="4">The sequence shown here is derived from an EMBL/GenBank/DDBJ whole genome shotgun (WGS) entry which is preliminary data.</text>
</comment>
<evidence type="ECO:0000259" key="3">
    <source>
        <dbReference type="PROSITE" id="PS50106"/>
    </source>
</evidence>
<evidence type="ECO:0000256" key="2">
    <source>
        <dbReference type="SAM" id="MobiDB-lite"/>
    </source>
</evidence>
<feature type="domain" description="PDZ" evidence="3">
    <location>
        <begin position="1"/>
        <end position="69"/>
    </location>
</feature>
<name>A0A8S3XI10_PARAO</name>
<dbReference type="PROSITE" id="PS50106">
    <property type="entry name" value="PDZ"/>
    <property type="match status" value="2"/>
</dbReference>